<evidence type="ECO:0000256" key="2">
    <source>
        <dbReference type="ARBA" id="ARBA00022723"/>
    </source>
</evidence>
<dbReference type="InterPro" id="IPR044862">
    <property type="entry name" value="Pro_4_hyd_alph_FE2OG_OXY"/>
</dbReference>
<evidence type="ECO:0000313" key="9">
    <source>
        <dbReference type="Proteomes" id="UP000186895"/>
    </source>
</evidence>
<reference evidence="8 9" key="1">
    <citation type="submission" date="2017-01" db="EMBL/GenBank/DDBJ databases">
        <authorList>
            <person name="Mah S.A."/>
            <person name="Swanson W.J."/>
            <person name="Moy G.W."/>
            <person name="Vacquier V.D."/>
        </authorList>
    </citation>
    <scope>NUCLEOTIDE SEQUENCE [LARGE SCALE GENOMIC DNA]</scope>
    <source>
        <strain evidence="8 9">DSM 7027</strain>
    </source>
</reference>
<name>A0A1N6T5T8_9GAMM</name>
<dbReference type="Pfam" id="PF13640">
    <property type="entry name" value="2OG-FeII_Oxy_3"/>
    <property type="match status" value="1"/>
</dbReference>
<keyword evidence="2" id="KW-0479">Metal-binding</keyword>
<dbReference type="Gene3D" id="2.60.120.620">
    <property type="entry name" value="q2cbj1_9rhob like domain"/>
    <property type="match status" value="1"/>
</dbReference>
<evidence type="ECO:0000256" key="4">
    <source>
        <dbReference type="ARBA" id="ARBA00022964"/>
    </source>
</evidence>
<dbReference type="GO" id="GO:0031418">
    <property type="term" value="F:L-ascorbic acid binding"/>
    <property type="evidence" value="ECO:0007669"/>
    <property type="project" value="UniProtKB-KW"/>
</dbReference>
<sequence length="221" mass="25575">MYSPPELELDLTASLYDRIADALVDTGYLILPSALPETMAYDLYQHLRAHRDDEFQRAGIGREQDHQLHGKVRRDQIRWLGREQSSVEAAYLDWMEGLREGLNRRLFMGLFDYEAHFAHYPAGAFYKRHLDAFRGQTNRVLTTVLYLNPDWDEQNGGELLIWPEPDSETVMTRVVPQMGTLVIFLSEQFPHEVLPASTDRFSIAGWFRVNASLNNQIDPPH</sequence>
<dbReference type="STRING" id="49186.SAMN05421647_105145"/>
<dbReference type="Proteomes" id="UP000186895">
    <property type="component" value="Unassembled WGS sequence"/>
</dbReference>
<evidence type="ECO:0000256" key="3">
    <source>
        <dbReference type="ARBA" id="ARBA00022896"/>
    </source>
</evidence>
<gene>
    <name evidence="8" type="ORF">SAMN05421647_105145</name>
</gene>
<organism evidence="8 9">
    <name type="scientific">Marinobacterium stanieri</name>
    <dbReference type="NCBI Taxonomy" id="49186"/>
    <lineage>
        <taxon>Bacteria</taxon>
        <taxon>Pseudomonadati</taxon>
        <taxon>Pseudomonadota</taxon>
        <taxon>Gammaproteobacteria</taxon>
        <taxon>Oceanospirillales</taxon>
        <taxon>Oceanospirillaceae</taxon>
        <taxon>Marinobacterium</taxon>
    </lineage>
</organism>
<keyword evidence="9" id="KW-1185">Reference proteome</keyword>
<dbReference type="GO" id="GO:0071456">
    <property type="term" value="P:cellular response to hypoxia"/>
    <property type="evidence" value="ECO:0007669"/>
    <property type="project" value="TreeGrafter"/>
</dbReference>
<dbReference type="GO" id="GO:0008198">
    <property type="term" value="F:ferrous iron binding"/>
    <property type="evidence" value="ECO:0007669"/>
    <property type="project" value="TreeGrafter"/>
</dbReference>
<dbReference type="RefSeq" id="WP_010324948.1">
    <property type="nucleotide sequence ID" value="NZ_FTMN01000005.1"/>
</dbReference>
<keyword evidence="5" id="KW-0560">Oxidoreductase</keyword>
<dbReference type="InterPro" id="IPR006620">
    <property type="entry name" value="Pro_4_hyd_alph"/>
</dbReference>
<evidence type="ECO:0000256" key="5">
    <source>
        <dbReference type="ARBA" id="ARBA00023002"/>
    </source>
</evidence>
<dbReference type="PANTHER" id="PTHR12907">
    <property type="entry name" value="EGL NINE HOMOLOG-RELATED"/>
    <property type="match status" value="1"/>
</dbReference>
<protein>
    <submittedName>
        <fullName evidence="8">SM-20-related protein</fullName>
    </submittedName>
</protein>
<evidence type="ECO:0000259" key="7">
    <source>
        <dbReference type="PROSITE" id="PS51471"/>
    </source>
</evidence>
<evidence type="ECO:0000256" key="6">
    <source>
        <dbReference type="ARBA" id="ARBA00023004"/>
    </source>
</evidence>
<comment type="cofactor">
    <cofactor evidence="1">
        <name>L-ascorbate</name>
        <dbReference type="ChEBI" id="CHEBI:38290"/>
    </cofactor>
</comment>
<keyword evidence="4" id="KW-0223">Dioxygenase</keyword>
<evidence type="ECO:0000256" key="1">
    <source>
        <dbReference type="ARBA" id="ARBA00001961"/>
    </source>
</evidence>
<accession>A0A1N6T5T8</accession>
<dbReference type="InterPro" id="IPR005123">
    <property type="entry name" value="Oxoglu/Fe-dep_dioxygenase_dom"/>
</dbReference>
<evidence type="ECO:0000313" key="8">
    <source>
        <dbReference type="EMBL" id="SIQ48587.1"/>
    </source>
</evidence>
<dbReference type="PROSITE" id="PS51471">
    <property type="entry name" value="FE2OG_OXY"/>
    <property type="match status" value="1"/>
</dbReference>
<dbReference type="eggNOG" id="COG3751">
    <property type="taxonomic scope" value="Bacteria"/>
</dbReference>
<proteinExistence type="predicted"/>
<dbReference type="SMART" id="SM00702">
    <property type="entry name" value="P4Hc"/>
    <property type="match status" value="1"/>
</dbReference>
<feature type="domain" description="Fe2OG dioxygenase" evidence="7">
    <location>
        <begin position="106"/>
        <end position="209"/>
    </location>
</feature>
<dbReference type="InterPro" id="IPR051559">
    <property type="entry name" value="HIF_prolyl_hydroxylases"/>
</dbReference>
<dbReference type="PANTHER" id="PTHR12907:SF26">
    <property type="entry name" value="HIF PROLYL HYDROXYLASE, ISOFORM C"/>
    <property type="match status" value="1"/>
</dbReference>
<dbReference type="EMBL" id="FTMN01000005">
    <property type="protein sequence ID" value="SIQ48587.1"/>
    <property type="molecule type" value="Genomic_DNA"/>
</dbReference>
<dbReference type="AlphaFoldDB" id="A0A1N6T5T8"/>
<keyword evidence="6" id="KW-0408">Iron</keyword>
<dbReference type="GO" id="GO:0031543">
    <property type="term" value="F:peptidyl-proline dioxygenase activity"/>
    <property type="evidence" value="ECO:0007669"/>
    <property type="project" value="TreeGrafter"/>
</dbReference>
<keyword evidence="3" id="KW-0847">Vitamin C</keyword>